<dbReference type="PANTHER" id="PTHR43544:SF33">
    <property type="entry name" value="C-FACTOR"/>
    <property type="match status" value="1"/>
</dbReference>
<accession>A0A437D971</accession>
<gene>
    <name evidence="1" type="ORF">OJAV_G00051940</name>
</gene>
<reference evidence="1 2" key="2">
    <citation type="submission" date="2019-01" db="EMBL/GenBank/DDBJ databases">
        <title>A chromosome length genome reference of the Java medaka (oryzias javanicus).</title>
        <authorList>
            <person name="Herpin A."/>
            <person name="Takehana Y."/>
            <person name="Naruse K."/>
            <person name="Ansai S."/>
            <person name="Kawaguchi M."/>
        </authorList>
    </citation>
    <scope>NUCLEOTIDE SEQUENCE [LARGE SCALE GENOMIC DNA]</scope>
    <source>
        <strain evidence="1">RS831</strain>
        <tissue evidence="1">Whole body</tissue>
    </source>
</reference>
<dbReference type="InterPro" id="IPR002347">
    <property type="entry name" value="SDR_fam"/>
</dbReference>
<evidence type="ECO:0000313" key="1">
    <source>
        <dbReference type="EMBL" id="RVE71438.1"/>
    </source>
</evidence>
<dbReference type="Gene3D" id="3.40.50.720">
    <property type="entry name" value="NAD(P)-binding Rossmann-like Domain"/>
    <property type="match status" value="1"/>
</dbReference>
<dbReference type="EMBL" id="CM012442">
    <property type="protein sequence ID" value="RVE71438.1"/>
    <property type="molecule type" value="Genomic_DNA"/>
</dbReference>
<dbReference type="SUPFAM" id="SSF51735">
    <property type="entry name" value="NAD(P)-binding Rossmann-fold domains"/>
    <property type="match status" value="1"/>
</dbReference>
<dbReference type="PRINTS" id="PR00081">
    <property type="entry name" value="GDHRDH"/>
</dbReference>
<dbReference type="OrthoDB" id="7289984at2759"/>
<dbReference type="Pfam" id="PF00106">
    <property type="entry name" value="adh_short"/>
    <property type="match status" value="1"/>
</dbReference>
<dbReference type="CDD" id="cd05325">
    <property type="entry name" value="carb_red_sniffer_like_SDR_c"/>
    <property type="match status" value="1"/>
</dbReference>
<proteinExistence type="predicted"/>
<dbReference type="AlphaFoldDB" id="A0A437D971"/>
<dbReference type="Proteomes" id="UP000283210">
    <property type="component" value="Chromosome 6"/>
</dbReference>
<evidence type="ECO:0000313" key="2">
    <source>
        <dbReference type="Proteomes" id="UP000283210"/>
    </source>
</evidence>
<protein>
    <recommendedName>
        <fullName evidence="3">C-factor-like</fullName>
    </recommendedName>
</protein>
<name>A0A437D971_ORYJA</name>
<dbReference type="InterPro" id="IPR036291">
    <property type="entry name" value="NAD(P)-bd_dom_sf"/>
</dbReference>
<organism evidence="1 2">
    <name type="scientific">Oryzias javanicus</name>
    <name type="common">Javanese ricefish</name>
    <name type="synonym">Aplocheilus javanicus</name>
    <dbReference type="NCBI Taxonomy" id="123683"/>
    <lineage>
        <taxon>Eukaryota</taxon>
        <taxon>Metazoa</taxon>
        <taxon>Chordata</taxon>
        <taxon>Craniata</taxon>
        <taxon>Vertebrata</taxon>
        <taxon>Euteleostomi</taxon>
        <taxon>Actinopterygii</taxon>
        <taxon>Neopterygii</taxon>
        <taxon>Teleostei</taxon>
        <taxon>Neoteleostei</taxon>
        <taxon>Acanthomorphata</taxon>
        <taxon>Ovalentaria</taxon>
        <taxon>Atherinomorphae</taxon>
        <taxon>Beloniformes</taxon>
        <taxon>Adrianichthyidae</taxon>
        <taxon>Oryziinae</taxon>
        <taxon>Oryzias</taxon>
    </lineage>
</organism>
<dbReference type="GO" id="GO:0005737">
    <property type="term" value="C:cytoplasm"/>
    <property type="evidence" value="ECO:0007669"/>
    <property type="project" value="TreeGrafter"/>
</dbReference>
<dbReference type="PANTHER" id="PTHR43544">
    <property type="entry name" value="SHORT-CHAIN DEHYDROGENASE/REDUCTASE"/>
    <property type="match status" value="1"/>
</dbReference>
<dbReference type="InterPro" id="IPR051468">
    <property type="entry name" value="Fungal_SecMetab_SDRs"/>
</dbReference>
<keyword evidence="2" id="KW-1185">Reference proteome</keyword>
<sequence>MKAGYNPNRSPVFCRTTHQDNLAQQDASISEAPSAASSIFDDVILELGKMDVQTGHNWNIMGEHESHTHTHYSRAHTQLLQPDGNRPAAVNMSMEGNILVTGTSRGIGLELVRQLAQKSGGGAHIYACCREPEGAGGQALRQLSAQHPGKISIIKLDVADEQSISAAVEAVKQKVGASGLNLLINNAAINKPASPASLLSTGKKDMMEVFETNVAGPFLLTKMLHPLLQSAAKNCSAGEGMSCRRSAVINVSTVLSSIQKCPETFAMAQMYPYRTSKAALNMLTCCQAENFRADNILVAAVHPGWVRTDMGGEQAPLTTEDSVLGMLQVLSTLSSKHSGKLLDWEGNSIPW</sequence>
<reference evidence="1 2" key="1">
    <citation type="submission" date="2018-11" db="EMBL/GenBank/DDBJ databases">
        <authorList>
            <person name="Lopez-Roques C."/>
            <person name="Donnadieu C."/>
            <person name="Bouchez O."/>
            <person name="Klopp C."/>
            <person name="Cabau C."/>
            <person name="Zahm M."/>
        </authorList>
    </citation>
    <scope>NUCLEOTIDE SEQUENCE [LARGE SCALE GENOMIC DNA]</scope>
    <source>
        <strain evidence="1">RS831</strain>
        <tissue evidence="1">Whole body</tissue>
    </source>
</reference>
<dbReference type="GO" id="GO:0016491">
    <property type="term" value="F:oxidoreductase activity"/>
    <property type="evidence" value="ECO:0007669"/>
    <property type="project" value="TreeGrafter"/>
</dbReference>
<evidence type="ECO:0008006" key="3">
    <source>
        <dbReference type="Google" id="ProtNLM"/>
    </source>
</evidence>